<proteinExistence type="predicted"/>
<dbReference type="AlphaFoldDB" id="A0A165MWL2"/>
<dbReference type="Proteomes" id="UP000076761">
    <property type="component" value="Unassembled WGS sequence"/>
</dbReference>
<sequence length="206" mass="23334">MATGLFCSPRQPLPHQHSIQLPKFFLKPGPGDLWLSTVEAADRSRLPSNPQEEVYCELFLVRQDDLEPNTFFTDQDQHQLRAAIYVPVNSGIHDRYRLSPVIVVEEWEGWRGDDHAPMWASWEPGMPVSFVESRAVVARLFECLSDYEPNRHAACEILEWVVAILVGVPEEVGSLHDDGDKTLINDAMLSIDIAEVQLADQTKPFI</sequence>
<keyword evidence="2" id="KW-1185">Reference proteome</keyword>
<accession>A0A165MWL2</accession>
<protein>
    <submittedName>
        <fullName evidence="1">Uncharacterized protein</fullName>
    </submittedName>
</protein>
<dbReference type="OrthoDB" id="2749120at2759"/>
<dbReference type="InParanoid" id="A0A165MWL2"/>
<gene>
    <name evidence="1" type="ORF">NEOLEDRAFT_1183889</name>
</gene>
<evidence type="ECO:0000313" key="2">
    <source>
        <dbReference type="Proteomes" id="UP000076761"/>
    </source>
</evidence>
<dbReference type="EMBL" id="KV425658">
    <property type="protein sequence ID" value="KZT18873.1"/>
    <property type="molecule type" value="Genomic_DNA"/>
</dbReference>
<reference evidence="1 2" key="1">
    <citation type="journal article" date="2016" name="Mol. Biol. Evol.">
        <title>Comparative Genomics of Early-Diverging Mushroom-Forming Fungi Provides Insights into the Origins of Lignocellulose Decay Capabilities.</title>
        <authorList>
            <person name="Nagy L.G."/>
            <person name="Riley R."/>
            <person name="Tritt A."/>
            <person name="Adam C."/>
            <person name="Daum C."/>
            <person name="Floudas D."/>
            <person name="Sun H."/>
            <person name="Yadav J.S."/>
            <person name="Pangilinan J."/>
            <person name="Larsson K.H."/>
            <person name="Matsuura K."/>
            <person name="Barry K."/>
            <person name="Labutti K."/>
            <person name="Kuo R."/>
            <person name="Ohm R.A."/>
            <person name="Bhattacharya S.S."/>
            <person name="Shirouzu T."/>
            <person name="Yoshinaga Y."/>
            <person name="Martin F.M."/>
            <person name="Grigoriev I.V."/>
            <person name="Hibbett D.S."/>
        </authorList>
    </citation>
    <scope>NUCLEOTIDE SEQUENCE [LARGE SCALE GENOMIC DNA]</scope>
    <source>
        <strain evidence="1 2">HHB14362 ss-1</strain>
    </source>
</reference>
<evidence type="ECO:0000313" key="1">
    <source>
        <dbReference type="EMBL" id="KZT18873.1"/>
    </source>
</evidence>
<name>A0A165MWL2_9AGAM</name>
<organism evidence="1 2">
    <name type="scientific">Neolentinus lepideus HHB14362 ss-1</name>
    <dbReference type="NCBI Taxonomy" id="1314782"/>
    <lineage>
        <taxon>Eukaryota</taxon>
        <taxon>Fungi</taxon>
        <taxon>Dikarya</taxon>
        <taxon>Basidiomycota</taxon>
        <taxon>Agaricomycotina</taxon>
        <taxon>Agaricomycetes</taxon>
        <taxon>Gloeophyllales</taxon>
        <taxon>Gloeophyllaceae</taxon>
        <taxon>Neolentinus</taxon>
    </lineage>
</organism>